<organism evidence="1 2">
    <name type="scientific">Escherichia coli O83:H1 (strain NRG 857C / AIEC)</name>
    <dbReference type="NCBI Taxonomy" id="685038"/>
    <lineage>
        <taxon>Bacteria</taxon>
        <taxon>Pseudomonadati</taxon>
        <taxon>Pseudomonadota</taxon>
        <taxon>Gammaproteobacteria</taxon>
        <taxon>Enterobacterales</taxon>
        <taxon>Enterobacteriaceae</taxon>
        <taxon>Escherichia</taxon>
    </lineage>
</organism>
<evidence type="ECO:0000313" key="1">
    <source>
        <dbReference type="EMBL" id="ADR29753.1"/>
    </source>
</evidence>
<proteinExistence type="predicted"/>
<dbReference type="HOGENOM" id="CLU_3327293_0_0_6"/>
<dbReference type="KEGG" id="eln:NRG857_21730"/>
<protein>
    <submittedName>
        <fullName evidence="1">Uncharacterized protein</fullName>
    </submittedName>
</protein>
<dbReference type="Proteomes" id="UP000008614">
    <property type="component" value="Chromosome"/>
</dbReference>
<dbReference type="AlphaFoldDB" id="A0A0H3EPP3"/>
<gene>
    <name evidence="1" type="ordered locus">NRG857_21730</name>
</gene>
<accession>A0A0H3EPP3</accession>
<keyword evidence="2" id="KW-1185">Reference proteome</keyword>
<name>A0A0H3EPP3_ECO8N</name>
<sequence length="38" mass="4866">MALVKFPMVWRFARYIIKPLIKERLAWMKICGYWYRMR</sequence>
<dbReference type="EMBL" id="CP001855">
    <property type="protein sequence ID" value="ADR29753.1"/>
    <property type="molecule type" value="Genomic_DNA"/>
</dbReference>
<evidence type="ECO:0000313" key="2">
    <source>
        <dbReference type="Proteomes" id="UP000008614"/>
    </source>
</evidence>
<reference evidence="1 2" key="1">
    <citation type="journal article" date="2010" name="BMC Genomics">
        <title>Genome sequence of adherent-invasive Escherichia coli and comparative genomic analysis with other E. coli pathotypes.</title>
        <authorList>
            <person name="Nash J.H."/>
            <person name="Villegas A."/>
            <person name="Kropinski A.M."/>
            <person name="Aguilar-Valenzuela R."/>
            <person name="Konczy P."/>
            <person name="Mascarenhas M."/>
            <person name="Ziebell K."/>
            <person name="Torres A.G."/>
            <person name="Karmali M.A."/>
            <person name="Coombes B.K."/>
        </authorList>
    </citation>
    <scope>NUCLEOTIDE SEQUENCE [LARGE SCALE GENOMIC DNA]</scope>
    <source>
        <strain evidence="2">NRG 857C / AIEC</strain>
    </source>
</reference>